<dbReference type="Gene3D" id="3.40.50.720">
    <property type="entry name" value="NAD(P)-binding Rossmann-like Domain"/>
    <property type="match status" value="1"/>
</dbReference>
<dbReference type="PANTHER" id="PTHR10366">
    <property type="entry name" value="NAD DEPENDENT EPIMERASE/DEHYDRATASE"/>
    <property type="match status" value="1"/>
</dbReference>
<dbReference type="InterPro" id="IPR036291">
    <property type="entry name" value="NAD(P)-bd_dom_sf"/>
</dbReference>
<keyword evidence="5" id="KW-1185">Reference proteome</keyword>
<protein>
    <recommendedName>
        <fullName evidence="6">3-beta hydroxysteroid dehydrogenase/isomerase domain-containing protein</fullName>
    </recommendedName>
</protein>
<accession>A0A540M3Z4</accession>
<evidence type="ECO:0000256" key="2">
    <source>
        <dbReference type="ARBA" id="ARBA00023002"/>
    </source>
</evidence>
<evidence type="ECO:0000313" key="4">
    <source>
        <dbReference type="EMBL" id="TQD93463.1"/>
    </source>
</evidence>
<reference evidence="4 5" key="1">
    <citation type="journal article" date="2019" name="G3 (Bethesda)">
        <title>Sequencing of a Wild Apple (Malus baccata) Genome Unravels the Differences Between Cultivated and Wild Apple Species Regarding Disease Resistance and Cold Tolerance.</title>
        <authorList>
            <person name="Chen X."/>
        </authorList>
    </citation>
    <scope>NUCLEOTIDE SEQUENCE [LARGE SCALE GENOMIC DNA]</scope>
    <source>
        <strain evidence="5">cv. Shandingzi</strain>
        <tissue evidence="4">Leaves</tissue>
    </source>
</reference>
<feature type="compositionally biased region" description="Basic and acidic residues" evidence="3">
    <location>
        <begin position="78"/>
        <end position="91"/>
    </location>
</feature>
<dbReference type="EMBL" id="VIEB01000367">
    <property type="protein sequence ID" value="TQD93463.1"/>
    <property type="molecule type" value="Genomic_DNA"/>
</dbReference>
<name>A0A540M3Z4_MALBA</name>
<organism evidence="4 5">
    <name type="scientific">Malus baccata</name>
    <name type="common">Siberian crab apple</name>
    <name type="synonym">Pyrus baccata</name>
    <dbReference type="NCBI Taxonomy" id="106549"/>
    <lineage>
        <taxon>Eukaryota</taxon>
        <taxon>Viridiplantae</taxon>
        <taxon>Streptophyta</taxon>
        <taxon>Embryophyta</taxon>
        <taxon>Tracheophyta</taxon>
        <taxon>Spermatophyta</taxon>
        <taxon>Magnoliopsida</taxon>
        <taxon>eudicotyledons</taxon>
        <taxon>Gunneridae</taxon>
        <taxon>Pentapetalae</taxon>
        <taxon>rosids</taxon>
        <taxon>fabids</taxon>
        <taxon>Rosales</taxon>
        <taxon>Rosaceae</taxon>
        <taxon>Amygdaloideae</taxon>
        <taxon>Maleae</taxon>
        <taxon>Malus</taxon>
    </lineage>
</organism>
<evidence type="ECO:0000313" key="5">
    <source>
        <dbReference type="Proteomes" id="UP000315295"/>
    </source>
</evidence>
<dbReference type="SUPFAM" id="SSF51735">
    <property type="entry name" value="NAD(P)-binding Rossmann-fold domains"/>
    <property type="match status" value="1"/>
</dbReference>
<dbReference type="GO" id="GO:0016616">
    <property type="term" value="F:oxidoreductase activity, acting on the CH-OH group of donors, NAD or NADP as acceptor"/>
    <property type="evidence" value="ECO:0007669"/>
    <property type="project" value="TreeGrafter"/>
</dbReference>
<gene>
    <name evidence="4" type="ORF">C1H46_020931</name>
</gene>
<sequence length="113" mass="12756">MRLLEHGYTARTIVHDPTNQKKVKHLLDLPKVKHLLDLPKAKTHLTIWKADLANEGTFDEAIQGCSGVFHVATPMDFESKDPEQHRDRKGELTISGLGLGSPRRYKNGEFKGQ</sequence>
<dbReference type="AlphaFoldDB" id="A0A540M3Z4"/>
<dbReference type="STRING" id="106549.A0A540M3Z4"/>
<keyword evidence="2" id="KW-0560">Oxidoreductase</keyword>
<keyword evidence="1" id="KW-0521">NADP</keyword>
<feature type="region of interest" description="Disordered" evidence="3">
    <location>
        <begin position="78"/>
        <end position="113"/>
    </location>
</feature>
<dbReference type="Proteomes" id="UP000315295">
    <property type="component" value="Unassembled WGS sequence"/>
</dbReference>
<evidence type="ECO:0000256" key="3">
    <source>
        <dbReference type="SAM" id="MobiDB-lite"/>
    </source>
</evidence>
<comment type="caution">
    <text evidence="4">The sequence shown here is derived from an EMBL/GenBank/DDBJ whole genome shotgun (WGS) entry which is preliminary data.</text>
</comment>
<proteinExistence type="predicted"/>
<evidence type="ECO:0000256" key="1">
    <source>
        <dbReference type="ARBA" id="ARBA00022857"/>
    </source>
</evidence>
<evidence type="ECO:0008006" key="6">
    <source>
        <dbReference type="Google" id="ProtNLM"/>
    </source>
</evidence>
<dbReference type="PANTHER" id="PTHR10366:SF564">
    <property type="entry name" value="STEROL-4-ALPHA-CARBOXYLATE 3-DEHYDROGENASE, DECARBOXYLATING"/>
    <property type="match status" value="1"/>
</dbReference>
<dbReference type="InterPro" id="IPR050425">
    <property type="entry name" value="NAD(P)_dehydrat-like"/>
</dbReference>